<dbReference type="SMART" id="SM00028">
    <property type="entry name" value="TPR"/>
    <property type="match status" value="2"/>
</dbReference>
<name>A0A2G8JUM7_STIJA</name>
<evidence type="ECO:0000256" key="4">
    <source>
        <dbReference type="PROSITE-ProRule" id="PRU00134"/>
    </source>
</evidence>
<dbReference type="Gene3D" id="1.25.40.10">
    <property type="entry name" value="Tetratricopeptide repeat domain"/>
    <property type="match status" value="1"/>
</dbReference>
<evidence type="ECO:0000313" key="8">
    <source>
        <dbReference type="Proteomes" id="UP000230750"/>
    </source>
</evidence>
<dbReference type="AlphaFoldDB" id="A0A2G8JUM7"/>
<dbReference type="PROSITE" id="PS50865">
    <property type="entry name" value="ZF_MYND_2"/>
    <property type="match status" value="1"/>
</dbReference>
<feature type="compositionally biased region" description="Polar residues" evidence="5">
    <location>
        <begin position="1"/>
        <end position="11"/>
    </location>
</feature>
<dbReference type="InterPro" id="IPR019734">
    <property type="entry name" value="TPR_rpt"/>
</dbReference>
<evidence type="ECO:0000256" key="1">
    <source>
        <dbReference type="ARBA" id="ARBA00022723"/>
    </source>
</evidence>
<dbReference type="InterPro" id="IPR052769">
    <property type="entry name" value="TPR_domain_protein"/>
</dbReference>
<dbReference type="InterPro" id="IPR016024">
    <property type="entry name" value="ARM-type_fold"/>
</dbReference>
<dbReference type="SUPFAM" id="SSF48452">
    <property type="entry name" value="TPR-like"/>
    <property type="match status" value="1"/>
</dbReference>
<dbReference type="STRING" id="307972.A0A2G8JUM7"/>
<protein>
    <recommendedName>
        <fullName evidence="6">MYND-type domain-containing protein</fullName>
    </recommendedName>
</protein>
<keyword evidence="2 4" id="KW-0863">Zinc-finger</keyword>
<dbReference type="PANTHER" id="PTHR46014">
    <property type="entry name" value="TETRATRICOPEPTIDE REPEAT PROTEIN 1"/>
    <property type="match status" value="1"/>
</dbReference>
<dbReference type="Proteomes" id="UP000230750">
    <property type="component" value="Unassembled WGS sequence"/>
</dbReference>
<feature type="domain" description="MYND-type" evidence="6">
    <location>
        <begin position="736"/>
        <end position="775"/>
    </location>
</feature>
<keyword evidence="1" id="KW-0479">Metal-binding</keyword>
<gene>
    <name evidence="7" type="ORF">BSL78_23766</name>
</gene>
<dbReference type="InterPro" id="IPR011990">
    <property type="entry name" value="TPR-like_helical_dom_sf"/>
</dbReference>
<reference evidence="7 8" key="1">
    <citation type="journal article" date="2017" name="PLoS Biol.">
        <title>The sea cucumber genome provides insights into morphological evolution and visceral regeneration.</title>
        <authorList>
            <person name="Zhang X."/>
            <person name="Sun L."/>
            <person name="Yuan J."/>
            <person name="Sun Y."/>
            <person name="Gao Y."/>
            <person name="Zhang L."/>
            <person name="Li S."/>
            <person name="Dai H."/>
            <person name="Hamel J.F."/>
            <person name="Liu C."/>
            <person name="Yu Y."/>
            <person name="Liu S."/>
            <person name="Lin W."/>
            <person name="Guo K."/>
            <person name="Jin S."/>
            <person name="Xu P."/>
            <person name="Storey K.B."/>
            <person name="Huan P."/>
            <person name="Zhang T."/>
            <person name="Zhou Y."/>
            <person name="Zhang J."/>
            <person name="Lin C."/>
            <person name="Li X."/>
            <person name="Xing L."/>
            <person name="Huo D."/>
            <person name="Sun M."/>
            <person name="Wang L."/>
            <person name="Mercier A."/>
            <person name="Li F."/>
            <person name="Yang H."/>
            <person name="Xiang J."/>
        </authorList>
    </citation>
    <scope>NUCLEOTIDE SEQUENCE [LARGE SCALE GENOMIC DNA]</scope>
    <source>
        <strain evidence="7">Shaxun</strain>
        <tissue evidence="7">Muscle</tissue>
    </source>
</reference>
<dbReference type="SUPFAM" id="SSF48371">
    <property type="entry name" value="ARM repeat"/>
    <property type="match status" value="1"/>
</dbReference>
<organism evidence="7 8">
    <name type="scientific">Stichopus japonicus</name>
    <name type="common">Sea cucumber</name>
    <dbReference type="NCBI Taxonomy" id="307972"/>
    <lineage>
        <taxon>Eukaryota</taxon>
        <taxon>Metazoa</taxon>
        <taxon>Echinodermata</taxon>
        <taxon>Eleutherozoa</taxon>
        <taxon>Echinozoa</taxon>
        <taxon>Holothuroidea</taxon>
        <taxon>Aspidochirotacea</taxon>
        <taxon>Aspidochirotida</taxon>
        <taxon>Stichopodidae</taxon>
        <taxon>Apostichopus</taxon>
    </lineage>
</organism>
<feature type="region of interest" description="Disordered" evidence="5">
    <location>
        <begin position="1"/>
        <end position="21"/>
    </location>
</feature>
<sequence>MLSSTSMVLRTSDSRSRYPVHSKDAEIDEPIDWPIAERRGHFISLGRGNDRSPLQFDTMSAKFAYKRLNEMDEVIDKRRSRPASDYSNVVKEFCEKEPMKESIRLLKAMLSRVTGGKEDLRSDKDTYEATVLTLGRDTQWKRNQVEIMRGLQKAMAISRLEGKIYGLQWCNFINRCIHGDILEVASFLLQLRLNESILEQDYFLNEKTLDFDPWDSVHFYALDVVANIVISAFWENQGAKRFLKKMITTGTFEKVLNLVEDSRSDRFLTTCMAVYVAANVCAQVNKAGSVNKGIVKSANIITKIAHFIYKENAIKMAKEWFKNGVEKFEFDALAERPDGLSVMNSDGIFDKGCEEMSRRKTLESAINWAVSLQYHAIEYLAACCNPDVGYQDFVMREKGICKSLCRWMGTPIYNADICLMVQSSLRVLGQVGDSMSATWTVLAETNLIKHLELGMHYPNARALSLYLEVVTKLSQHRGSPRDHLINSDVFCQAAVRSLYSVEETVNVFALAFLQILAESDVGRFLIHFPPREIELFKEFFFDKTDSGLCISDLVTTCKRFNKKKYDECYRNSPPRVHYNIEESSALKEEGNSFFKQNLFKEAVQKYTLAIEKCPPTVKTDGKKISWNSLMVTLYCNRAQCYLKDRQYQNAVHDCDIAVARCLGAAERLIDFDNELFKKAVYRRSVALFNLQDYERAALDVGECVILEQERKEFRAHMDKVVMMCRQRHGFEHIRKCIECDGAKGLPLKKCPNCPALYCSRVCQLDAWRNHHKANCTWFMNQKNPEID</sequence>
<dbReference type="InterPro" id="IPR002893">
    <property type="entry name" value="Znf_MYND"/>
</dbReference>
<dbReference type="PANTHER" id="PTHR46014:SF1">
    <property type="entry name" value="TETRATRICOPEPTIDE REPEAT PROTEIN 1"/>
    <property type="match status" value="1"/>
</dbReference>
<dbReference type="OrthoDB" id="245563at2759"/>
<dbReference type="EMBL" id="MRZV01001244">
    <property type="protein sequence ID" value="PIK39409.1"/>
    <property type="molecule type" value="Genomic_DNA"/>
</dbReference>
<evidence type="ECO:0000256" key="3">
    <source>
        <dbReference type="ARBA" id="ARBA00022833"/>
    </source>
</evidence>
<keyword evidence="8" id="KW-1185">Reference proteome</keyword>
<proteinExistence type="predicted"/>
<evidence type="ECO:0000259" key="6">
    <source>
        <dbReference type="PROSITE" id="PS50865"/>
    </source>
</evidence>
<dbReference type="SUPFAM" id="SSF144232">
    <property type="entry name" value="HIT/MYND zinc finger-like"/>
    <property type="match status" value="1"/>
</dbReference>
<dbReference type="GO" id="GO:0008270">
    <property type="term" value="F:zinc ion binding"/>
    <property type="evidence" value="ECO:0007669"/>
    <property type="project" value="UniProtKB-KW"/>
</dbReference>
<evidence type="ECO:0000256" key="5">
    <source>
        <dbReference type="SAM" id="MobiDB-lite"/>
    </source>
</evidence>
<accession>A0A2G8JUM7</accession>
<comment type="caution">
    <text evidence="7">The sequence shown here is derived from an EMBL/GenBank/DDBJ whole genome shotgun (WGS) entry which is preliminary data.</text>
</comment>
<feature type="compositionally biased region" description="Basic and acidic residues" evidence="5">
    <location>
        <begin position="12"/>
        <end position="21"/>
    </location>
</feature>
<evidence type="ECO:0000256" key="2">
    <source>
        <dbReference type="ARBA" id="ARBA00022771"/>
    </source>
</evidence>
<evidence type="ECO:0000313" key="7">
    <source>
        <dbReference type="EMBL" id="PIK39409.1"/>
    </source>
</evidence>
<keyword evidence="3" id="KW-0862">Zinc</keyword>